<protein>
    <submittedName>
        <fullName evidence="1">Uncharacterized protein</fullName>
    </submittedName>
</protein>
<dbReference type="Proteomes" id="UP001595681">
    <property type="component" value="Unassembled WGS sequence"/>
</dbReference>
<name>A0ABV7NIZ7_9SPHN</name>
<comment type="caution">
    <text evidence="1">The sequence shown here is derived from an EMBL/GenBank/DDBJ whole genome shotgun (WGS) entry which is preliminary data.</text>
</comment>
<sequence length="94" mass="10695">MKVVYSLDFAREYEHRRDTELHIGIYATREEAEAVIVALRDKPGFSEHPAGFDIHEWRIGLTGWVEGFVTTYGSPPKDAASEAFDVPAWIDVKE</sequence>
<accession>A0ABV7NIZ7</accession>
<proteinExistence type="predicted"/>
<evidence type="ECO:0000313" key="1">
    <source>
        <dbReference type="EMBL" id="MFC3443310.1"/>
    </source>
</evidence>
<gene>
    <name evidence="1" type="ORF">ACFOKF_19330</name>
</gene>
<evidence type="ECO:0000313" key="2">
    <source>
        <dbReference type="Proteomes" id="UP001595681"/>
    </source>
</evidence>
<keyword evidence="2" id="KW-1185">Reference proteome</keyword>
<dbReference type="EMBL" id="JBHRVU010000005">
    <property type="protein sequence ID" value="MFC3443310.1"/>
    <property type="molecule type" value="Genomic_DNA"/>
</dbReference>
<dbReference type="RefSeq" id="WP_380798011.1">
    <property type="nucleotide sequence ID" value="NZ_JBHRVU010000005.1"/>
</dbReference>
<reference evidence="2" key="1">
    <citation type="journal article" date="2019" name="Int. J. Syst. Evol. Microbiol.">
        <title>The Global Catalogue of Microorganisms (GCM) 10K type strain sequencing project: providing services to taxonomists for standard genome sequencing and annotation.</title>
        <authorList>
            <consortium name="The Broad Institute Genomics Platform"/>
            <consortium name="The Broad Institute Genome Sequencing Center for Infectious Disease"/>
            <person name="Wu L."/>
            <person name="Ma J."/>
        </authorList>
    </citation>
    <scope>NUCLEOTIDE SEQUENCE [LARGE SCALE GENOMIC DNA]</scope>
    <source>
        <strain evidence="2">CCM 7491</strain>
    </source>
</reference>
<organism evidence="1 2">
    <name type="scientific">Sphingobium rhizovicinum</name>
    <dbReference type="NCBI Taxonomy" id="432308"/>
    <lineage>
        <taxon>Bacteria</taxon>
        <taxon>Pseudomonadati</taxon>
        <taxon>Pseudomonadota</taxon>
        <taxon>Alphaproteobacteria</taxon>
        <taxon>Sphingomonadales</taxon>
        <taxon>Sphingomonadaceae</taxon>
        <taxon>Sphingobium</taxon>
    </lineage>
</organism>